<comment type="caution">
    <text evidence="1">The sequence shown here is derived from an EMBL/GenBank/DDBJ whole genome shotgun (WGS) entry which is preliminary data.</text>
</comment>
<gene>
    <name evidence="1" type="ORF">PsYK624_094610</name>
</gene>
<dbReference type="AlphaFoldDB" id="A0A9P3GEH5"/>
<dbReference type="EMBL" id="BPQB01000031">
    <property type="protein sequence ID" value="GJE93302.1"/>
    <property type="molecule type" value="Genomic_DNA"/>
</dbReference>
<reference evidence="1 2" key="1">
    <citation type="submission" date="2021-08" db="EMBL/GenBank/DDBJ databases">
        <title>Draft Genome Sequence of Phanerochaete sordida strain YK-624.</title>
        <authorList>
            <person name="Mori T."/>
            <person name="Dohra H."/>
            <person name="Suzuki T."/>
            <person name="Kawagishi H."/>
            <person name="Hirai H."/>
        </authorList>
    </citation>
    <scope>NUCLEOTIDE SEQUENCE [LARGE SCALE GENOMIC DNA]</scope>
    <source>
        <strain evidence="1 2">YK-624</strain>
    </source>
</reference>
<organism evidence="1 2">
    <name type="scientific">Phanerochaete sordida</name>
    <dbReference type="NCBI Taxonomy" id="48140"/>
    <lineage>
        <taxon>Eukaryota</taxon>
        <taxon>Fungi</taxon>
        <taxon>Dikarya</taxon>
        <taxon>Basidiomycota</taxon>
        <taxon>Agaricomycotina</taxon>
        <taxon>Agaricomycetes</taxon>
        <taxon>Polyporales</taxon>
        <taxon>Phanerochaetaceae</taxon>
        <taxon>Phanerochaete</taxon>
    </lineage>
</organism>
<accession>A0A9P3GEH5</accession>
<evidence type="ECO:0000313" key="2">
    <source>
        <dbReference type="Proteomes" id="UP000703269"/>
    </source>
</evidence>
<keyword evidence="2" id="KW-1185">Reference proteome</keyword>
<dbReference type="Proteomes" id="UP000703269">
    <property type="component" value="Unassembled WGS sequence"/>
</dbReference>
<evidence type="ECO:0000313" key="1">
    <source>
        <dbReference type="EMBL" id="GJE93302.1"/>
    </source>
</evidence>
<protein>
    <submittedName>
        <fullName evidence="1">Uncharacterized protein</fullName>
    </submittedName>
</protein>
<name>A0A9P3GEH5_9APHY</name>
<sequence>MKHRPRRDRIELLELFHQYLDCLPAWTLHWLALDDVRHRQHAEIECISLLELREQFCGEIYSQDDSFYDDLGRQRSYVRLLTDQFVSAVLRPSTFLRASDKSGAPQSHLAEHWATELFVSLGSLAVMSWIDGFVSVEHSQILLPLVHRWLAADALAKADFPDAELSVFLALVRDLPNVSGECLRLVANSLSEFFRSCPDFDAPPYTQDTLLRRLQALIKLQPGIGNNDWLTTAALVRCIRLLVERMHGLLFLADRMGPSLYPIMLEAIRRRDGGTIDACYHVLALEGLTLAENYDAKRVRDVLGATTEDLLAHATEALQGTFGQSDTQKHAIRRSLYLALQAYLHAQEGAASRDFQRPLLVPNPYISPFDALSRI</sequence>
<dbReference type="OrthoDB" id="10490784at2759"/>
<proteinExistence type="predicted"/>